<proteinExistence type="predicted"/>
<reference evidence="3" key="1">
    <citation type="journal article" date="2005" name="Nature">
        <title>The map-based sequence of the rice genome.</title>
        <authorList>
            <consortium name="International rice genome sequencing project (IRGSP)"/>
            <person name="Matsumoto T."/>
            <person name="Wu J."/>
            <person name="Kanamori H."/>
            <person name="Katayose Y."/>
            <person name="Fujisawa M."/>
            <person name="Namiki N."/>
            <person name="Mizuno H."/>
            <person name="Yamamoto K."/>
            <person name="Antonio B.A."/>
            <person name="Baba T."/>
            <person name="Sakata K."/>
            <person name="Nagamura Y."/>
            <person name="Aoki H."/>
            <person name="Arikawa K."/>
            <person name="Arita K."/>
            <person name="Bito T."/>
            <person name="Chiden Y."/>
            <person name="Fujitsuka N."/>
            <person name="Fukunaka R."/>
            <person name="Hamada M."/>
            <person name="Harada C."/>
            <person name="Hayashi A."/>
            <person name="Hijishita S."/>
            <person name="Honda M."/>
            <person name="Hosokawa S."/>
            <person name="Ichikawa Y."/>
            <person name="Idonuma A."/>
            <person name="Iijima M."/>
            <person name="Ikeda M."/>
            <person name="Ikeno M."/>
            <person name="Ito K."/>
            <person name="Ito S."/>
            <person name="Ito T."/>
            <person name="Ito Y."/>
            <person name="Ito Y."/>
            <person name="Iwabuchi A."/>
            <person name="Kamiya K."/>
            <person name="Karasawa W."/>
            <person name="Kurita K."/>
            <person name="Katagiri S."/>
            <person name="Kikuta A."/>
            <person name="Kobayashi H."/>
            <person name="Kobayashi N."/>
            <person name="Machita K."/>
            <person name="Maehara T."/>
            <person name="Masukawa M."/>
            <person name="Mizubayashi T."/>
            <person name="Mukai Y."/>
            <person name="Nagasaki H."/>
            <person name="Nagata Y."/>
            <person name="Naito S."/>
            <person name="Nakashima M."/>
            <person name="Nakama Y."/>
            <person name="Nakamichi Y."/>
            <person name="Nakamura M."/>
            <person name="Meguro A."/>
            <person name="Negishi M."/>
            <person name="Ohta I."/>
            <person name="Ohta T."/>
            <person name="Okamoto M."/>
            <person name="Ono N."/>
            <person name="Saji S."/>
            <person name="Sakaguchi M."/>
            <person name="Sakai K."/>
            <person name="Shibata M."/>
            <person name="Shimokawa T."/>
            <person name="Song J."/>
            <person name="Takazaki Y."/>
            <person name="Terasawa K."/>
            <person name="Tsugane M."/>
            <person name="Tsuji K."/>
            <person name="Ueda S."/>
            <person name="Waki K."/>
            <person name="Yamagata H."/>
            <person name="Yamamoto M."/>
            <person name="Yamamoto S."/>
            <person name="Yamane H."/>
            <person name="Yoshiki S."/>
            <person name="Yoshihara R."/>
            <person name="Yukawa K."/>
            <person name="Zhong H."/>
            <person name="Yano M."/>
            <person name="Yuan Q."/>
            <person name="Ouyang S."/>
            <person name="Liu J."/>
            <person name="Jones K.M."/>
            <person name="Gansberger K."/>
            <person name="Moffat K."/>
            <person name="Hill J."/>
            <person name="Bera J."/>
            <person name="Fadrosh D."/>
            <person name="Jin S."/>
            <person name="Johri S."/>
            <person name="Kim M."/>
            <person name="Overton L."/>
            <person name="Reardon M."/>
            <person name="Tsitrin T."/>
            <person name="Vuong H."/>
            <person name="Weaver B."/>
            <person name="Ciecko A."/>
            <person name="Tallon L."/>
            <person name="Jackson J."/>
            <person name="Pai G."/>
            <person name="Aken S.V."/>
            <person name="Utterback T."/>
            <person name="Reidmuller S."/>
            <person name="Feldblyum T."/>
            <person name="Hsiao J."/>
            <person name="Zismann V."/>
            <person name="Iobst S."/>
            <person name="de Vazeille A.R."/>
            <person name="Buell C.R."/>
            <person name="Ying K."/>
            <person name="Li Y."/>
            <person name="Lu T."/>
            <person name="Huang Y."/>
            <person name="Zhao Q."/>
            <person name="Feng Q."/>
            <person name="Zhang L."/>
            <person name="Zhu J."/>
            <person name="Weng Q."/>
            <person name="Mu J."/>
            <person name="Lu Y."/>
            <person name="Fan D."/>
            <person name="Liu Y."/>
            <person name="Guan J."/>
            <person name="Zhang Y."/>
            <person name="Yu S."/>
            <person name="Liu X."/>
            <person name="Zhang Y."/>
            <person name="Hong G."/>
            <person name="Han B."/>
            <person name="Choisne N."/>
            <person name="Demange N."/>
            <person name="Orjeda G."/>
            <person name="Samain S."/>
            <person name="Cattolico L."/>
            <person name="Pelletier E."/>
            <person name="Couloux A."/>
            <person name="Segurens B."/>
            <person name="Wincker P."/>
            <person name="D'Hont A."/>
            <person name="Scarpelli C."/>
            <person name="Weissenbach J."/>
            <person name="Salanoubat M."/>
            <person name="Quetier F."/>
            <person name="Yu Y."/>
            <person name="Kim H.R."/>
            <person name="Rambo T."/>
            <person name="Currie J."/>
            <person name="Collura K."/>
            <person name="Luo M."/>
            <person name="Yang T."/>
            <person name="Ammiraju J.S.S."/>
            <person name="Engler F."/>
            <person name="Soderlund C."/>
            <person name="Wing R.A."/>
            <person name="Palmer L.E."/>
            <person name="de la Bastide M."/>
            <person name="Spiegel L."/>
            <person name="Nascimento L."/>
            <person name="Zutavern T."/>
            <person name="O'Shaughnessy A."/>
            <person name="Dike S."/>
            <person name="Dedhia N."/>
            <person name="Preston R."/>
            <person name="Balija V."/>
            <person name="McCombie W.R."/>
            <person name="Chow T."/>
            <person name="Chen H."/>
            <person name="Chung M."/>
            <person name="Chen C."/>
            <person name="Shaw J."/>
            <person name="Wu H."/>
            <person name="Hsiao K."/>
            <person name="Chao Y."/>
            <person name="Chu M."/>
            <person name="Cheng C."/>
            <person name="Hour A."/>
            <person name="Lee P."/>
            <person name="Lin S."/>
            <person name="Lin Y."/>
            <person name="Liou J."/>
            <person name="Liu S."/>
            <person name="Hsing Y."/>
            <person name="Raghuvanshi S."/>
            <person name="Mohanty A."/>
            <person name="Bharti A.K."/>
            <person name="Gaur A."/>
            <person name="Gupta V."/>
            <person name="Kumar D."/>
            <person name="Ravi V."/>
            <person name="Vij S."/>
            <person name="Kapur A."/>
            <person name="Khurana P."/>
            <person name="Khurana P."/>
            <person name="Khurana J.P."/>
            <person name="Tyagi A.K."/>
            <person name="Gaikwad K."/>
            <person name="Singh A."/>
            <person name="Dalal V."/>
            <person name="Srivastava S."/>
            <person name="Dixit A."/>
            <person name="Pal A.K."/>
            <person name="Ghazi I.A."/>
            <person name="Yadav M."/>
            <person name="Pandit A."/>
            <person name="Bhargava A."/>
            <person name="Sureshbabu K."/>
            <person name="Batra K."/>
            <person name="Sharma T.R."/>
            <person name="Mohapatra T."/>
            <person name="Singh N.K."/>
            <person name="Messing J."/>
            <person name="Nelson A.B."/>
            <person name="Fuks G."/>
            <person name="Kavchok S."/>
            <person name="Keizer G."/>
            <person name="Linton E."/>
            <person name="Llaca V."/>
            <person name="Song R."/>
            <person name="Tanyolac B."/>
            <person name="Young S."/>
            <person name="Ho-Il K."/>
            <person name="Hahn J.H."/>
            <person name="Sangsakoo G."/>
            <person name="Vanavichit A."/>
            <person name="de Mattos Luiz.A.T."/>
            <person name="Zimmer P.D."/>
            <person name="Malone G."/>
            <person name="Dellagostin O."/>
            <person name="de Oliveira A.C."/>
            <person name="Bevan M."/>
            <person name="Bancroft I."/>
            <person name="Minx P."/>
            <person name="Cordum H."/>
            <person name="Wilson R."/>
            <person name="Cheng Z."/>
            <person name="Jin W."/>
            <person name="Jiang J."/>
            <person name="Leong S.A."/>
            <person name="Iwama H."/>
            <person name="Gojobori T."/>
            <person name="Itoh T."/>
            <person name="Niimura Y."/>
            <person name="Fujii Y."/>
            <person name="Habara T."/>
            <person name="Sakai H."/>
            <person name="Sato Y."/>
            <person name="Wilson G."/>
            <person name="Kumar K."/>
            <person name="McCouch S."/>
            <person name="Juretic N."/>
            <person name="Hoen D."/>
            <person name="Wright S."/>
            <person name="Bruskiewich R."/>
            <person name="Bureau T."/>
            <person name="Miyao A."/>
            <person name="Hirochika H."/>
            <person name="Nishikawa T."/>
            <person name="Kadowaki K."/>
            <person name="Sugiura M."/>
            <person name="Burr B."/>
            <person name="Sasaki T."/>
        </authorList>
    </citation>
    <scope>NUCLEOTIDE SEQUENCE [LARGE SCALE GENOMIC DNA]</scope>
    <source>
        <strain evidence="3">cv. Nipponbare</strain>
    </source>
</reference>
<evidence type="ECO:0000313" key="3">
    <source>
        <dbReference type="Proteomes" id="UP000000763"/>
    </source>
</evidence>
<protein>
    <submittedName>
        <fullName evidence="2">Uncharacterized protein</fullName>
    </submittedName>
</protein>
<keyword evidence="1" id="KW-0812">Transmembrane</keyword>
<dbReference type="Gene3D" id="3.40.50.720">
    <property type="entry name" value="NAD(P)-binding Rossmann-like Domain"/>
    <property type="match status" value="1"/>
</dbReference>
<keyword evidence="1" id="KW-0472">Membrane</keyword>
<name>A0A0P0XIF0_ORYSJ</name>
<feature type="transmembrane region" description="Helical" evidence="1">
    <location>
        <begin position="66"/>
        <end position="85"/>
    </location>
</feature>
<accession>A0A0P0XIF0</accession>
<keyword evidence="1" id="KW-1133">Transmembrane helix</keyword>
<dbReference type="AlphaFoldDB" id="A0A0P0XIF0"/>
<organism evidence="2 3">
    <name type="scientific">Oryza sativa subsp. japonica</name>
    <name type="common">Rice</name>
    <dbReference type="NCBI Taxonomy" id="39947"/>
    <lineage>
        <taxon>Eukaryota</taxon>
        <taxon>Viridiplantae</taxon>
        <taxon>Streptophyta</taxon>
        <taxon>Embryophyta</taxon>
        <taxon>Tracheophyta</taxon>
        <taxon>Spermatophyta</taxon>
        <taxon>Magnoliopsida</taxon>
        <taxon>Liliopsida</taxon>
        <taxon>Poales</taxon>
        <taxon>Poaceae</taxon>
        <taxon>BOP clade</taxon>
        <taxon>Oryzoideae</taxon>
        <taxon>Oryzeae</taxon>
        <taxon>Oryzinae</taxon>
        <taxon>Oryza</taxon>
        <taxon>Oryza sativa</taxon>
    </lineage>
</organism>
<evidence type="ECO:0000256" key="1">
    <source>
        <dbReference type="SAM" id="Phobius"/>
    </source>
</evidence>
<reference evidence="3" key="2">
    <citation type="journal article" date="2008" name="Nucleic Acids Res.">
        <title>The rice annotation project database (RAP-DB): 2008 update.</title>
        <authorList>
            <consortium name="The rice annotation project (RAP)"/>
        </authorList>
    </citation>
    <scope>GENOME REANNOTATION</scope>
    <source>
        <strain evidence="3">cv. Nipponbare</strain>
    </source>
</reference>
<dbReference type="Proteomes" id="UP000000763">
    <property type="component" value="Chromosome 8"/>
</dbReference>
<sequence length="110" mass="12519">MLSAFKSLTLNVHEIALQVRTKFTMYGRMVYVHMDDVASCRILLYETPRAAGRYICNSAVLNINELLVTLLFFFFCDSLVVFVLLKMAFRHCSDCIFLCSLLCVYGVTGV</sequence>
<evidence type="ECO:0000313" key="2">
    <source>
        <dbReference type="EMBL" id="BAC56788.1"/>
    </source>
</evidence>
<dbReference type="EMBL" id="AP004761">
    <property type="protein sequence ID" value="BAC56788.1"/>
    <property type="molecule type" value="Genomic_DNA"/>
</dbReference>
<gene>
    <name evidence="2" type="primary">P0686C03.129</name>
</gene>
<dbReference type="SMR" id="A0A0P0XIF0"/>